<dbReference type="InterPro" id="IPR001610">
    <property type="entry name" value="PAC"/>
</dbReference>
<evidence type="ECO:0000256" key="4">
    <source>
        <dbReference type="ARBA" id="ARBA00022475"/>
    </source>
</evidence>
<dbReference type="PROSITE" id="PS50112">
    <property type="entry name" value="PAS"/>
    <property type="match status" value="2"/>
</dbReference>
<feature type="coiled-coil region" evidence="18">
    <location>
        <begin position="431"/>
        <end position="458"/>
    </location>
</feature>
<keyword evidence="5 17" id="KW-0597">Phosphoprotein</keyword>
<dbReference type="SUPFAM" id="SSF55785">
    <property type="entry name" value="PYP-like sensor domain (PAS domain)"/>
    <property type="match status" value="3"/>
</dbReference>
<dbReference type="CDD" id="cd00088">
    <property type="entry name" value="HPT"/>
    <property type="match status" value="1"/>
</dbReference>
<dbReference type="CDD" id="cd17546">
    <property type="entry name" value="REC_hyHK_CKI1_RcsC-like"/>
    <property type="match status" value="1"/>
</dbReference>
<dbReference type="PANTHER" id="PTHR45339:SF1">
    <property type="entry name" value="HYBRID SIGNAL TRANSDUCTION HISTIDINE KINASE J"/>
    <property type="match status" value="1"/>
</dbReference>
<accession>A0A841EJ53</accession>
<dbReference type="InterPro" id="IPR001789">
    <property type="entry name" value="Sig_transdc_resp-reg_receiver"/>
</dbReference>
<dbReference type="GO" id="GO:0005524">
    <property type="term" value="F:ATP binding"/>
    <property type="evidence" value="ECO:0007669"/>
    <property type="project" value="UniProtKB-KW"/>
</dbReference>
<keyword evidence="11" id="KW-1133">Transmembrane helix</keyword>
<dbReference type="EC" id="2.7.13.3" evidence="3"/>
<feature type="coiled-coil region" evidence="18">
    <location>
        <begin position="1"/>
        <end position="63"/>
    </location>
</feature>
<reference evidence="24 25" key="1">
    <citation type="submission" date="2020-08" db="EMBL/GenBank/DDBJ databases">
        <title>Functional genomics of gut bacteria from endangered species of beetles.</title>
        <authorList>
            <person name="Carlos-Shanley C."/>
        </authorList>
    </citation>
    <scope>NUCLEOTIDE SEQUENCE [LARGE SCALE GENOMIC DNA]</scope>
    <source>
        <strain evidence="24 25">S00070</strain>
    </source>
</reference>
<feature type="domain" description="PAC" evidence="22">
    <location>
        <begin position="388"/>
        <end position="440"/>
    </location>
</feature>
<keyword evidence="4" id="KW-1003">Cell membrane</keyword>
<dbReference type="SMART" id="SM00448">
    <property type="entry name" value="REC"/>
    <property type="match status" value="1"/>
</dbReference>
<feature type="domain" description="Response regulatory" evidence="20">
    <location>
        <begin position="702"/>
        <end position="819"/>
    </location>
</feature>
<dbReference type="CDD" id="cd00130">
    <property type="entry name" value="PAS"/>
    <property type="match status" value="2"/>
</dbReference>
<feature type="modified residue" description="Phosphohistidine" evidence="16">
    <location>
        <position position="903"/>
    </location>
</feature>
<keyword evidence="9" id="KW-0418">Kinase</keyword>
<dbReference type="InterPro" id="IPR008207">
    <property type="entry name" value="Sig_transdc_His_kin_Hpt_dom"/>
</dbReference>
<evidence type="ECO:0000256" key="9">
    <source>
        <dbReference type="ARBA" id="ARBA00022777"/>
    </source>
</evidence>
<dbReference type="SMART" id="SM00387">
    <property type="entry name" value="HATPase_c"/>
    <property type="match status" value="1"/>
</dbReference>
<feature type="domain" description="Histidine kinase" evidence="19">
    <location>
        <begin position="458"/>
        <end position="679"/>
    </location>
</feature>
<dbReference type="PANTHER" id="PTHR45339">
    <property type="entry name" value="HYBRID SIGNAL TRANSDUCTION HISTIDINE KINASE J"/>
    <property type="match status" value="1"/>
</dbReference>
<dbReference type="InterPro" id="IPR036641">
    <property type="entry name" value="HPT_dom_sf"/>
</dbReference>
<dbReference type="Gene3D" id="1.20.120.160">
    <property type="entry name" value="HPT domain"/>
    <property type="match status" value="1"/>
</dbReference>
<evidence type="ECO:0000256" key="10">
    <source>
        <dbReference type="ARBA" id="ARBA00022840"/>
    </source>
</evidence>
<evidence type="ECO:0000256" key="5">
    <source>
        <dbReference type="ARBA" id="ARBA00022553"/>
    </source>
</evidence>
<evidence type="ECO:0000256" key="3">
    <source>
        <dbReference type="ARBA" id="ARBA00012438"/>
    </source>
</evidence>
<feature type="domain" description="PAS" evidence="21">
    <location>
        <begin position="60"/>
        <end position="130"/>
    </location>
</feature>
<proteinExistence type="predicted"/>
<protein>
    <recommendedName>
        <fullName evidence="15">Sensory/regulatory protein RpfC</fullName>
        <ecNumber evidence="3">2.7.13.3</ecNumber>
    </recommendedName>
</protein>
<dbReference type="Pfam" id="PF13188">
    <property type="entry name" value="PAS_8"/>
    <property type="match status" value="1"/>
</dbReference>
<dbReference type="Gene3D" id="1.10.287.130">
    <property type="match status" value="1"/>
</dbReference>
<sequence length="964" mass="110479">MEEIEKLKRQIELEKQAHQQTESILERKALELYETTEQLQLLNQNLEQQVKSSVDELQKTEKRYRYLIESVQDIIYKLSVDGFFTYVNPVVKERLGFTEDEIIGRHFSTLVLPNYQESLINFYAEMVQNKEESTYNEFPIKAKSGNVVWIGQNVRRIENDDESVELVAVARDITERKVTEDTLRATQARFGNLISNLQKGILVEDENRKIILANQLFCDIFNINISPDNLIGADCLSLAEGIKELFKEPEQFVNRVEEILANREIVIDEQLETNDGRIIERGYIPIFIEGKYRGHLYNYSDVTDKFLAHERLRKSEEKYRGILDNMTLGLLEVDNNHKILRAYDRFCEMLGYTKDELVGQNAKELFLPEAEADIVDERQEEREEGKASSYEVCLNKKDGTPIWVIISGAPIIDENGETVASMGIHYDITERKLLEQELEKAKEVAEEARQAEKQFLANMSHEIRTPLNAIIGMTHLMFDTHPTSEQFEYLDILKTSADFLHSLISDLLDMAKIEAGRIEIHKHPFDLVGLLRTIQRVFQIKLDSSPVEINLLTDVKISGNYLGDDLLLNQILLNIIGNAEKFTEHGSIDVMVKLLKEEDETSWIEFKISDTGIGIPADKLDLIFQKFKQVDSEQGHKHKGTGLGLAITKQLVELQGGNIVVKSREGEGTTFIVTLPFQKSKNEVVKNNHVIKEADRSLESCKILVAEDNAMNQKYISSLLNKWHFTYVIASDGKKAVDKASKERFDIILMDIQMPNMNGYEATIKIRNTKNPNQDTPIIALTASAMLDQKNKAFEVGMDNFVTKPFSPNHLLSVIQNYVNTKSEYAVMMTEEDETKEVGKIVALNGENNVFLDKDRLNDLYGDDREYAADIFQTFIEDVLPDFEEISNLIHQQDWEELRKLAHQLKPTLGMVGLTELEQSLIGIENQAKEKPEYESLQSMWSLFQVKLKESIPVLKAELDKFLA</sequence>
<dbReference type="SUPFAM" id="SSF52172">
    <property type="entry name" value="CheY-like"/>
    <property type="match status" value="1"/>
</dbReference>
<comment type="catalytic activity">
    <reaction evidence="1">
        <text>ATP + protein L-histidine = ADP + protein N-phospho-L-histidine.</text>
        <dbReference type="EC" id="2.7.13.3"/>
    </reaction>
</comment>
<keyword evidence="12" id="KW-0902">Two-component regulatory system</keyword>
<evidence type="ECO:0000259" key="23">
    <source>
        <dbReference type="PROSITE" id="PS50894"/>
    </source>
</evidence>
<feature type="modified residue" description="4-aspartylphosphate" evidence="17">
    <location>
        <position position="751"/>
    </location>
</feature>
<organism evidence="24 25">
    <name type="scientific">Arcicella rosea</name>
    <dbReference type="NCBI Taxonomy" id="502909"/>
    <lineage>
        <taxon>Bacteria</taxon>
        <taxon>Pseudomonadati</taxon>
        <taxon>Bacteroidota</taxon>
        <taxon>Cytophagia</taxon>
        <taxon>Cytophagales</taxon>
        <taxon>Flectobacillaceae</taxon>
        <taxon>Arcicella</taxon>
    </lineage>
</organism>
<dbReference type="SUPFAM" id="SSF47226">
    <property type="entry name" value="Histidine-containing phosphotransfer domain, HPT domain"/>
    <property type="match status" value="1"/>
</dbReference>
<feature type="domain" description="PAC" evidence="22">
    <location>
        <begin position="134"/>
        <end position="185"/>
    </location>
</feature>
<comment type="caution">
    <text evidence="24">The sequence shown here is derived from an EMBL/GenBank/DDBJ whole genome shotgun (WGS) entry which is preliminary data.</text>
</comment>
<evidence type="ECO:0000259" key="22">
    <source>
        <dbReference type="PROSITE" id="PS50113"/>
    </source>
</evidence>
<evidence type="ECO:0000313" key="25">
    <source>
        <dbReference type="Proteomes" id="UP000524404"/>
    </source>
</evidence>
<evidence type="ECO:0000256" key="6">
    <source>
        <dbReference type="ARBA" id="ARBA00022679"/>
    </source>
</evidence>
<dbReference type="Pfam" id="PF02518">
    <property type="entry name" value="HATPase_c"/>
    <property type="match status" value="1"/>
</dbReference>
<dbReference type="Pfam" id="PF00512">
    <property type="entry name" value="HisKA"/>
    <property type="match status" value="1"/>
</dbReference>
<keyword evidence="7" id="KW-0812">Transmembrane</keyword>
<dbReference type="InterPro" id="IPR004358">
    <property type="entry name" value="Sig_transdc_His_kin-like_C"/>
</dbReference>
<dbReference type="CDD" id="cd00082">
    <property type="entry name" value="HisKA"/>
    <property type="match status" value="1"/>
</dbReference>
<dbReference type="PROSITE" id="PS50109">
    <property type="entry name" value="HIS_KIN"/>
    <property type="match status" value="1"/>
</dbReference>
<dbReference type="InterPro" id="IPR000014">
    <property type="entry name" value="PAS"/>
</dbReference>
<dbReference type="GO" id="GO:0000155">
    <property type="term" value="F:phosphorelay sensor kinase activity"/>
    <property type="evidence" value="ECO:0007669"/>
    <property type="project" value="InterPro"/>
</dbReference>
<evidence type="ECO:0000313" key="24">
    <source>
        <dbReference type="EMBL" id="MBB6004217.1"/>
    </source>
</evidence>
<dbReference type="InterPro" id="IPR003594">
    <property type="entry name" value="HATPase_dom"/>
</dbReference>
<dbReference type="Pfam" id="PF01627">
    <property type="entry name" value="Hpt"/>
    <property type="match status" value="1"/>
</dbReference>
<dbReference type="PROSITE" id="PS50113">
    <property type="entry name" value="PAC"/>
    <property type="match status" value="2"/>
</dbReference>
<evidence type="ECO:0000256" key="11">
    <source>
        <dbReference type="ARBA" id="ARBA00022989"/>
    </source>
</evidence>
<evidence type="ECO:0000256" key="15">
    <source>
        <dbReference type="ARBA" id="ARBA00068150"/>
    </source>
</evidence>
<evidence type="ECO:0000256" key="13">
    <source>
        <dbReference type="ARBA" id="ARBA00023136"/>
    </source>
</evidence>
<dbReference type="FunFam" id="1.10.287.130:FF:000002">
    <property type="entry name" value="Two-component osmosensing histidine kinase"/>
    <property type="match status" value="1"/>
</dbReference>
<dbReference type="Proteomes" id="UP000524404">
    <property type="component" value="Unassembled WGS sequence"/>
</dbReference>
<dbReference type="InterPro" id="IPR036097">
    <property type="entry name" value="HisK_dim/P_sf"/>
</dbReference>
<dbReference type="InterPro" id="IPR011006">
    <property type="entry name" value="CheY-like_superfamily"/>
</dbReference>
<evidence type="ECO:0000256" key="8">
    <source>
        <dbReference type="ARBA" id="ARBA00022741"/>
    </source>
</evidence>
<dbReference type="InterPro" id="IPR005467">
    <property type="entry name" value="His_kinase_dom"/>
</dbReference>
<evidence type="ECO:0000259" key="20">
    <source>
        <dbReference type="PROSITE" id="PS50110"/>
    </source>
</evidence>
<evidence type="ECO:0000256" key="14">
    <source>
        <dbReference type="ARBA" id="ARBA00064003"/>
    </source>
</evidence>
<keyword evidence="8" id="KW-0547">Nucleotide-binding</keyword>
<feature type="domain" description="HPt" evidence="23">
    <location>
        <begin position="864"/>
        <end position="964"/>
    </location>
</feature>
<evidence type="ECO:0000256" key="16">
    <source>
        <dbReference type="PROSITE-ProRule" id="PRU00110"/>
    </source>
</evidence>
<dbReference type="PRINTS" id="PR00344">
    <property type="entry name" value="BCTRLSENSOR"/>
</dbReference>
<dbReference type="InterPro" id="IPR036890">
    <property type="entry name" value="HATPase_C_sf"/>
</dbReference>
<dbReference type="GO" id="GO:0005886">
    <property type="term" value="C:plasma membrane"/>
    <property type="evidence" value="ECO:0007669"/>
    <property type="project" value="UniProtKB-SubCell"/>
</dbReference>
<dbReference type="Pfam" id="PF13426">
    <property type="entry name" value="PAS_9"/>
    <property type="match status" value="2"/>
</dbReference>
<dbReference type="CDD" id="cd16922">
    <property type="entry name" value="HATPase_EvgS-ArcB-TorS-like"/>
    <property type="match status" value="1"/>
</dbReference>
<keyword evidence="6" id="KW-0808">Transferase</keyword>
<dbReference type="RefSeq" id="WP_184135092.1">
    <property type="nucleotide sequence ID" value="NZ_JACHKT010000021.1"/>
</dbReference>
<dbReference type="SUPFAM" id="SSF55874">
    <property type="entry name" value="ATPase domain of HSP90 chaperone/DNA topoisomerase II/histidine kinase"/>
    <property type="match status" value="1"/>
</dbReference>
<dbReference type="PROSITE" id="PS50110">
    <property type="entry name" value="RESPONSE_REGULATORY"/>
    <property type="match status" value="1"/>
</dbReference>
<dbReference type="EMBL" id="JACHKT010000021">
    <property type="protein sequence ID" value="MBB6004217.1"/>
    <property type="molecule type" value="Genomic_DNA"/>
</dbReference>
<dbReference type="SUPFAM" id="SSF47384">
    <property type="entry name" value="Homodimeric domain of signal transducing histidine kinase"/>
    <property type="match status" value="1"/>
</dbReference>
<comment type="subunit">
    <text evidence="14">At low DSF concentrations, interacts with RpfF.</text>
</comment>
<evidence type="ECO:0000256" key="7">
    <source>
        <dbReference type="ARBA" id="ARBA00022692"/>
    </source>
</evidence>
<dbReference type="Gene3D" id="3.40.50.2300">
    <property type="match status" value="1"/>
</dbReference>
<evidence type="ECO:0000256" key="17">
    <source>
        <dbReference type="PROSITE-ProRule" id="PRU00169"/>
    </source>
</evidence>
<keyword evidence="10" id="KW-0067">ATP-binding</keyword>
<dbReference type="InterPro" id="IPR000700">
    <property type="entry name" value="PAS-assoc_C"/>
</dbReference>
<dbReference type="SMART" id="SM00091">
    <property type="entry name" value="PAS"/>
    <property type="match status" value="3"/>
</dbReference>
<comment type="subcellular location">
    <subcellularLocation>
        <location evidence="2">Cell membrane</location>
        <topology evidence="2">Multi-pass membrane protein</topology>
    </subcellularLocation>
</comment>
<dbReference type="SMART" id="SM00388">
    <property type="entry name" value="HisKA"/>
    <property type="match status" value="1"/>
</dbReference>
<keyword evidence="13" id="KW-0472">Membrane</keyword>
<dbReference type="Gene3D" id="3.30.565.10">
    <property type="entry name" value="Histidine kinase-like ATPase, C-terminal domain"/>
    <property type="match status" value="1"/>
</dbReference>
<evidence type="ECO:0000256" key="18">
    <source>
        <dbReference type="SAM" id="Coils"/>
    </source>
</evidence>
<evidence type="ECO:0000259" key="19">
    <source>
        <dbReference type="PROSITE" id="PS50109"/>
    </source>
</evidence>
<evidence type="ECO:0000259" key="21">
    <source>
        <dbReference type="PROSITE" id="PS50112"/>
    </source>
</evidence>
<evidence type="ECO:0000256" key="1">
    <source>
        <dbReference type="ARBA" id="ARBA00000085"/>
    </source>
</evidence>
<dbReference type="FunFam" id="3.30.565.10:FF:000010">
    <property type="entry name" value="Sensor histidine kinase RcsC"/>
    <property type="match status" value="1"/>
</dbReference>
<dbReference type="Gene3D" id="3.30.450.20">
    <property type="entry name" value="PAS domain"/>
    <property type="match status" value="3"/>
</dbReference>
<gene>
    <name evidence="24" type="ORF">HNP25_002880</name>
</gene>
<dbReference type="InterPro" id="IPR003661">
    <property type="entry name" value="HisK_dim/P_dom"/>
</dbReference>
<feature type="domain" description="PAS" evidence="21">
    <location>
        <begin position="315"/>
        <end position="385"/>
    </location>
</feature>
<keyword evidence="18" id="KW-0175">Coiled coil</keyword>
<dbReference type="SMART" id="SM00086">
    <property type="entry name" value="PAC"/>
    <property type="match status" value="2"/>
</dbReference>
<keyword evidence="25" id="KW-1185">Reference proteome</keyword>
<dbReference type="NCBIfam" id="TIGR00229">
    <property type="entry name" value="sensory_box"/>
    <property type="match status" value="2"/>
</dbReference>
<evidence type="ECO:0000256" key="12">
    <source>
        <dbReference type="ARBA" id="ARBA00023012"/>
    </source>
</evidence>
<dbReference type="InterPro" id="IPR035965">
    <property type="entry name" value="PAS-like_dom_sf"/>
</dbReference>
<dbReference type="Pfam" id="PF00072">
    <property type="entry name" value="Response_reg"/>
    <property type="match status" value="1"/>
</dbReference>
<name>A0A841EJ53_9BACT</name>
<dbReference type="PROSITE" id="PS50894">
    <property type="entry name" value="HPT"/>
    <property type="match status" value="1"/>
</dbReference>
<evidence type="ECO:0000256" key="2">
    <source>
        <dbReference type="ARBA" id="ARBA00004651"/>
    </source>
</evidence>
<dbReference type="AlphaFoldDB" id="A0A841EJ53"/>